<reference evidence="2" key="1">
    <citation type="journal article" date="2020" name="Stud. Mycol.">
        <title>101 Dothideomycetes genomes: a test case for predicting lifestyles and emergence of pathogens.</title>
        <authorList>
            <person name="Haridas S."/>
            <person name="Albert R."/>
            <person name="Binder M."/>
            <person name="Bloem J."/>
            <person name="Labutti K."/>
            <person name="Salamov A."/>
            <person name="Andreopoulos B."/>
            <person name="Baker S."/>
            <person name="Barry K."/>
            <person name="Bills G."/>
            <person name="Bluhm B."/>
            <person name="Cannon C."/>
            <person name="Castanera R."/>
            <person name="Culley D."/>
            <person name="Daum C."/>
            <person name="Ezra D."/>
            <person name="Gonzalez J."/>
            <person name="Henrissat B."/>
            <person name="Kuo A."/>
            <person name="Liang C."/>
            <person name="Lipzen A."/>
            <person name="Lutzoni F."/>
            <person name="Magnuson J."/>
            <person name="Mondo S."/>
            <person name="Nolan M."/>
            <person name="Ohm R."/>
            <person name="Pangilinan J."/>
            <person name="Park H.-J."/>
            <person name="Ramirez L."/>
            <person name="Alfaro M."/>
            <person name="Sun H."/>
            <person name="Tritt A."/>
            <person name="Yoshinaga Y."/>
            <person name="Zwiers L.-H."/>
            <person name="Turgeon B."/>
            <person name="Goodwin S."/>
            <person name="Spatafora J."/>
            <person name="Crous P."/>
            <person name="Grigoriev I."/>
        </authorList>
    </citation>
    <scope>NUCLEOTIDE SEQUENCE</scope>
    <source>
        <strain evidence="2">CBS 125425</strain>
    </source>
</reference>
<dbReference type="OrthoDB" id="2830640at2759"/>
<evidence type="ECO:0000313" key="2">
    <source>
        <dbReference type="EMBL" id="KAF2728201.1"/>
    </source>
</evidence>
<evidence type="ECO:0000256" key="1">
    <source>
        <dbReference type="SAM" id="Phobius"/>
    </source>
</evidence>
<comment type="caution">
    <text evidence="2">The sequence shown here is derived from an EMBL/GenBank/DDBJ whole genome shotgun (WGS) entry which is preliminary data.</text>
</comment>
<dbReference type="Proteomes" id="UP000799444">
    <property type="component" value="Unassembled WGS sequence"/>
</dbReference>
<keyword evidence="1" id="KW-0472">Membrane</keyword>
<dbReference type="EMBL" id="ML996291">
    <property type="protein sequence ID" value="KAF2728201.1"/>
    <property type="molecule type" value="Genomic_DNA"/>
</dbReference>
<keyword evidence="1" id="KW-1133">Transmembrane helix</keyword>
<sequence length="331" mass="37659">LFQAPSHILSSVYQRSHGFFNFEESLDRNGLTFPLDTWFRFVVKVAADHSGLNYIWHELTFISRWTPSQCSILCIGVPALFQHLLRNALSSTWAGIPPSAPYALHVPVIEVITSMQDTSVWSIRDIVRSIKKDRSRSTRGFDDFISLHEAARHAIHSFETLTVSIGTLEAIEQQMLHLSRRNEQDGETAEASCQIRLYLESQIRMLRNLGHRSQSNKERLQNEISLAYNMIAQRDSQAMARLGEAAKVDSGAMRTIAVVTMAFLPPTFLSAIFSTSFFSYTPGQGNEPSRWSVSSKFWIYWAFAIPLTCFTIGSWFWRERRKSGDMAAHSL</sequence>
<feature type="non-terminal residue" evidence="2">
    <location>
        <position position="1"/>
    </location>
</feature>
<evidence type="ECO:0000313" key="3">
    <source>
        <dbReference type="Proteomes" id="UP000799444"/>
    </source>
</evidence>
<proteinExistence type="predicted"/>
<name>A0A9P4QNV4_9PLEO</name>
<keyword evidence="1" id="KW-0812">Transmembrane</keyword>
<dbReference type="AlphaFoldDB" id="A0A9P4QNV4"/>
<protein>
    <submittedName>
        <fullName evidence="2">Uncharacterized protein</fullName>
    </submittedName>
</protein>
<keyword evidence="3" id="KW-1185">Reference proteome</keyword>
<accession>A0A9P4QNV4</accession>
<dbReference type="Gene3D" id="1.20.58.340">
    <property type="entry name" value="Magnesium transport protein CorA, transmembrane region"/>
    <property type="match status" value="1"/>
</dbReference>
<gene>
    <name evidence="2" type="ORF">EJ04DRAFT_449835</name>
</gene>
<feature type="transmembrane region" description="Helical" evidence="1">
    <location>
        <begin position="256"/>
        <end position="278"/>
    </location>
</feature>
<organism evidence="2 3">
    <name type="scientific">Polyplosphaeria fusca</name>
    <dbReference type="NCBI Taxonomy" id="682080"/>
    <lineage>
        <taxon>Eukaryota</taxon>
        <taxon>Fungi</taxon>
        <taxon>Dikarya</taxon>
        <taxon>Ascomycota</taxon>
        <taxon>Pezizomycotina</taxon>
        <taxon>Dothideomycetes</taxon>
        <taxon>Pleosporomycetidae</taxon>
        <taxon>Pleosporales</taxon>
        <taxon>Tetraplosphaeriaceae</taxon>
        <taxon>Polyplosphaeria</taxon>
    </lineage>
</organism>
<feature type="transmembrane region" description="Helical" evidence="1">
    <location>
        <begin position="298"/>
        <end position="317"/>
    </location>
</feature>